<dbReference type="InterPro" id="IPR043129">
    <property type="entry name" value="ATPase_NBD"/>
</dbReference>
<dbReference type="Proteomes" id="UP000728032">
    <property type="component" value="Unassembled WGS sequence"/>
</dbReference>
<dbReference type="GO" id="GO:0019321">
    <property type="term" value="P:pentose metabolic process"/>
    <property type="evidence" value="ECO:0007669"/>
    <property type="project" value="TreeGrafter"/>
</dbReference>
<dbReference type="Pfam" id="PF02782">
    <property type="entry name" value="FGGY_C"/>
    <property type="match status" value="1"/>
</dbReference>
<dbReference type="SUPFAM" id="SSF53067">
    <property type="entry name" value="Actin-like ATPase domain"/>
    <property type="match status" value="1"/>
</dbReference>
<sequence length="250" mass="28416">MFCMIAGTSTCDMISTRQRFFTQGVWGPYFDAIFPNYYVREAGQSTTGILVEHVIKNNAQFSDKYKDKSMNDIIKELNEQILQKKAFINRLNVNPCFHGSRLLANPYMRGGFYGLTMEGTSILDSYHATIEALAYETKIPDLKVVFISGGLAKNEVYMQVHADVLNIQVITYAMGDADLMLVGAGILAYHSMAKQSLSTKIIGYPNLKGKRYTPTKELRNYHELKYKCFREMLESATRIEDIMKGIHINK</sequence>
<dbReference type="EMBL" id="CAJPVJ010010648">
    <property type="protein sequence ID" value="CAG2173343.1"/>
    <property type="molecule type" value="Genomic_DNA"/>
</dbReference>
<name>A0A7R9QT24_9ACAR</name>
<proteinExistence type="predicted"/>
<dbReference type="PANTHER" id="PTHR43435:SF4">
    <property type="entry name" value="FGGY CARBOHYDRATE KINASE DOMAIN-CONTAINING PROTEIN"/>
    <property type="match status" value="1"/>
</dbReference>
<protein>
    <recommendedName>
        <fullName evidence="3">Carbohydrate kinase FGGY C-terminal domain-containing protein</fullName>
    </recommendedName>
</protein>
<dbReference type="OrthoDB" id="203824at2759"/>
<evidence type="ECO:0000256" key="2">
    <source>
        <dbReference type="ARBA" id="ARBA00022777"/>
    </source>
</evidence>
<dbReference type="GO" id="GO:0005737">
    <property type="term" value="C:cytoplasm"/>
    <property type="evidence" value="ECO:0007669"/>
    <property type="project" value="TreeGrafter"/>
</dbReference>
<reference evidence="4" key="1">
    <citation type="submission" date="2020-11" db="EMBL/GenBank/DDBJ databases">
        <authorList>
            <person name="Tran Van P."/>
        </authorList>
    </citation>
    <scope>NUCLEOTIDE SEQUENCE</scope>
</reference>
<keyword evidence="5" id="KW-1185">Reference proteome</keyword>
<feature type="domain" description="Carbohydrate kinase FGGY C-terminal" evidence="3">
    <location>
        <begin position="4"/>
        <end position="191"/>
    </location>
</feature>
<accession>A0A7R9QT24</accession>
<evidence type="ECO:0000313" key="5">
    <source>
        <dbReference type="Proteomes" id="UP000728032"/>
    </source>
</evidence>
<dbReference type="GO" id="GO:0019150">
    <property type="term" value="F:D-ribulokinase activity"/>
    <property type="evidence" value="ECO:0007669"/>
    <property type="project" value="TreeGrafter"/>
</dbReference>
<gene>
    <name evidence="4" type="ORF">ONB1V03_LOCUS12796</name>
</gene>
<organism evidence="4">
    <name type="scientific">Oppiella nova</name>
    <dbReference type="NCBI Taxonomy" id="334625"/>
    <lineage>
        <taxon>Eukaryota</taxon>
        <taxon>Metazoa</taxon>
        <taxon>Ecdysozoa</taxon>
        <taxon>Arthropoda</taxon>
        <taxon>Chelicerata</taxon>
        <taxon>Arachnida</taxon>
        <taxon>Acari</taxon>
        <taxon>Acariformes</taxon>
        <taxon>Sarcoptiformes</taxon>
        <taxon>Oribatida</taxon>
        <taxon>Brachypylina</taxon>
        <taxon>Oppioidea</taxon>
        <taxon>Oppiidae</taxon>
        <taxon>Oppiella</taxon>
    </lineage>
</organism>
<dbReference type="InterPro" id="IPR018485">
    <property type="entry name" value="FGGY_C"/>
</dbReference>
<keyword evidence="1" id="KW-0808">Transferase</keyword>
<dbReference type="EMBL" id="OC925473">
    <property type="protein sequence ID" value="CAD7656156.1"/>
    <property type="molecule type" value="Genomic_DNA"/>
</dbReference>
<evidence type="ECO:0000313" key="4">
    <source>
        <dbReference type="EMBL" id="CAD7656156.1"/>
    </source>
</evidence>
<dbReference type="Gene3D" id="3.30.420.40">
    <property type="match status" value="1"/>
</dbReference>
<keyword evidence="2" id="KW-0418">Kinase</keyword>
<dbReference type="AlphaFoldDB" id="A0A7R9QT24"/>
<evidence type="ECO:0000259" key="3">
    <source>
        <dbReference type="Pfam" id="PF02782"/>
    </source>
</evidence>
<evidence type="ECO:0000256" key="1">
    <source>
        <dbReference type="ARBA" id="ARBA00022679"/>
    </source>
</evidence>
<dbReference type="PANTHER" id="PTHR43435">
    <property type="entry name" value="RIBULOKINASE"/>
    <property type="match status" value="1"/>
</dbReference>